<dbReference type="PANTHER" id="PTHR46720:SF3">
    <property type="entry name" value="FAD-BINDING DOMAIN-CONTAINING PROTEIN-RELATED"/>
    <property type="match status" value="1"/>
</dbReference>
<dbReference type="EMBL" id="CABVHU010000020">
    <property type="protein sequence ID" value="VVO39086.1"/>
    <property type="molecule type" value="Genomic_DNA"/>
</dbReference>
<dbReference type="PANTHER" id="PTHR46720">
    <property type="entry name" value="HYDROXYLASE, PUTATIVE (AFU_ORTHOLOGUE AFUA_3G01460)-RELATED"/>
    <property type="match status" value="1"/>
</dbReference>
<evidence type="ECO:0000256" key="2">
    <source>
        <dbReference type="ARBA" id="ARBA00022827"/>
    </source>
</evidence>
<feature type="domain" description="FAD-binding" evidence="5">
    <location>
        <begin position="42"/>
        <end position="204"/>
    </location>
</feature>
<evidence type="ECO:0000256" key="4">
    <source>
        <dbReference type="NCBIfam" id="TIGR03219"/>
    </source>
</evidence>
<dbReference type="InterPro" id="IPR051104">
    <property type="entry name" value="FAD_monoxygenase"/>
</dbReference>
<keyword evidence="3 6" id="KW-0560">Oxidoreductase</keyword>
<keyword evidence="2" id="KW-0274">FAD</keyword>
<dbReference type="Gene3D" id="3.50.50.60">
    <property type="entry name" value="FAD/NAD(P)-binding domain"/>
    <property type="match status" value="1"/>
</dbReference>
<reference evidence="6 7" key="1">
    <citation type="submission" date="2019-09" db="EMBL/GenBank/DDBJ databases">
        <authorList>
            <person name="Chandra G."/>
            <person name="Truman W A."/>
        </authorList>
    </citation>
    <scope>NUCLEOTIDE SEQUENCE [LARGE SCALE GENOMIC DNA]</scope>
    <source>
        <strain evidence="6">PS833</strain>
    </source>
</reference>
<organism evidence="6 7">
    <name type="scientific">Pseudomonas fluorescens</name>
    <dbReference type="NCBI Taxonomy" id="294"/>
    <lineage>
        <taxon>Bacteria</taxon>
        <taxon>Pseudomonadati</taxon>
        <taxon>Pseudomonadota</taxon>
        <taxon>Gammaproteobacteria</taxon>
        <taxon>Pseudomonadales</taxon>
        <taxon>Pseudomonadaceae</taxon>
        <taxon>Pseudomonas</taxon>
    </lineage>
</organism>
<accession>A0A5E7FIS6</accession>
<evidence type="ECO:0000313" key="6">
    <source>
        <dbReference type="EMBL" id="VVO39086.1"/>
    </source>
</evidence>
<feature type="domain" description="FAD-binding" evidence="5">
    <location>
        <begin position="336"/>
        <end position="403"/>
    </location>
</feature>
<evidence type="ECO:0000256" key="1">
    <source>
        <dbReference type="ARBA" id="ARBA00022630"/>
    </source>
</evidence>
<dbReference type="EC" id="1.14.13.1" evidence="4"/>
<dbReference type="SUPFAM" id="SSF54373">
    <property type="entry name" value="FAD-linked reductases, C-terminal domain"/>
    <property type="match status" value="1"/>
</dbReference>
<dbReference type="SUPFAM" id="SSF51905">
    <property type="entry name" value="FAD/NAD(P)-binding domain"/>
    <property type="match status" value="1"/>
</dbReference>
<sequence length="459" mass="50189">MMLCIGVAVFINSTQLAMISNSNNKQPHGYLAMHSSHSTLHIGIVGGGIAGVALALDLCRHSHLSVQLFEAASAFGEVGAGVSFGANAVRAIAGLGIAEPYRQIADRTLDPWQDIWFEWRRGEDAGYLGASLAEGVGQSSVHRADFLDALASQLPEGIAQFGKRAVSVEQDDQQARVVFTDGSEHRCDLLIAADGIKSSIRDHVLQGLGHPLAAPRFSGTCAYRGMIDSQQLRATYRARGVDEHLVDVPQMYLGRDAHILTFPIKQGRLINVVAFTSDRSRPDPTWPSDSPWVRNATQEEMLAAFTDWGDAARVLLECIASPTLWALHELEELPGYVHGRVGLIGDAAHAMLPHQGAGAGQGLEDAWLLARLLADPQVLASRPQAVLEAYDAIRRPRACRVQRTSWEAGELYEMRDPVVADNELMLGKTLAERFEWLWDHDMQSDLQEARNQLGWKALA</sequence>
<dbReference type="InterPro" id="IPR036188">
    <property type="entry name" value="FAD/NAD-bd_sf"/>
</dbReference>
<dbReference type="AlphaFoldDB" id="A0A5E7FIS6"/>
<dbReference type="InterPro" id="IPR002938">
    <property type="entry name" value="FAD-bd"/>
</dbReference>
<keyword evidence="1" id="KW-0285">Flavoprotein</keyword>
<proteinExistence type="predicted"/>
<gene>
    <name evidence="6" type="primary">nahG</name>
    <name evidence="6" type="ORF">PS833_05637</name>
</gene>
<evidence type="ECO:0000313" key="7">
    <source>
        <dbReference type="Proteomes" id="UP000409037"/>
    </source>
</evidence>
<dbReference type="GO" id="GO:0044550">
    <property type="term" value="P:secondary metabolite biosynthetic process"/>
    <property type="evidence" value="ECO:0007669"/>
    <property type="project" value="TreeGrafter"/>
</dbReference>
<dbReference type="InterPro" id="IPR017631">
    <property type="entry name" value="Salicylate_mOase"/>
</dbReference>
<dbReference type="GO" id="GO:0018658">
    <property type="term" value="F:salicylate 1-monooxygenase activity"/>
    <property type="evidence" value="ECO:0007669"/>
    <property type="project" value="UniProtKB-EC"/>
</dbReference>
<dbReference type="PRINTS" id="PR00420">
    <property type="entry name" value="RNGMNOXGNASE"/>
</dbReference>
<name>A0A5E7FIS6_PSEFL</name>
<protein>
    <recommendedName>
        <fullName evidence="4">Salicylate 1-monooxygenase</fullName>
        <ecNumber evidence="4">1.14.13.1</ecNumber>
    </recommendedName>
</protein>
<dbReference type="NCBIfam" id="TIGR03219">
    <property type="entry name" value="salicylate_mono"/>
    <property type="match status" value="1"/>
</dbReference>
<dbReference type="Proteomes" id="UP000409037">
    <property type="component" value="Unassembled WGS sequence"/>
</dbReference>
<dbReference type="Pfam" id="PF01494">
    <property type="entry name" value="FAD_binding_3"/>
    <property type="match status" value="2"/>
</dbReference>
<evidence type="ECO:0000259" key="5">
    <source>
        <dbReference type="Pfam" id="PF01494"/>
    </source>
</evidence>
<evidence type="ECO:0000256" key="3">
    <source>
        <dbReference type="ARBA" id="ARBA00023002"/>
    </source>
</evidence>
<dbReference type="GO" id="GO:0071949">
    <property type="term" value="F:FAD binding"/>
    <property type="evidence" value="ECO:0007669"/>
    <property type="project" value="InterPro"/>
</dbReference>